<comment type="catalytic activity">
    <reaction evidence="6 7">
        <text>cytidine(34) in tRNA(Ile2) + L-lysine + ATP = lysidine(34) in tRNA(Ile2) + AMP + diphosphate + H(+)</text>
        <dbReference type="Rhea" id="RHEA:43744"/>
        <dbReference type="Rhea" id="RHEA-COMP:10625"/>
        <dbReference type="Rhea" id="RHEA-COMP:10670"/>
        <dbReference type="ChEBI" id="CHEBI:15378"/>
        <dbReference type="ChEBI" id="CHEBI:30616"/>
        <dbReference type="ChEBI" id="CHEBI:32551"/>
        <dbReference type="ChEBI" id="CHEBI:33019"/>
        <dbReference type="ChEBI" id="CHEBI:82748"/>
        <dbReference type="ChEBI" id="CHEBI:83665"/>
        <dbReference type="ChEBI" id="CHEBI:456215"/>
        <dbReference type="EC" id="6.3.4.19"/>
    </reaction>
</comment>
<evidence type="ECO:0000256" key="5">
    <source>
        <dbReference type="ARBA" id="ARBA00022840"/>
    </source>
</evidence>
<dbReference type="NCBIfam" id="TIGR02432">
    <property type="entry name" value="lysidine_TilS_N"/>
    <property type="match status" value="1"/>
</dbReference>
<gene>
    <name evidence="7 10" type="primary">tilS</name>
    <name evidence="10" type="ORF">ENR64_04785</name>
</gene>
<keyword evidence="5 7" id="KW-0067">ATP-binding</keyword>
<sequence>MGNQEPANSANQLPQGKPRSGWSLHHALLHRRLKARQLLPAQAHVLVSVSGGQDSLCLLRLLLDLQPKWHWHLAVAHCDHGWSGDVGNADFVRRLVAEWHLPLLVETATDLPETEAAARTWRYQTLATLAQQHHFTHVVTGHTASDRAETLLYNLLRGSGTDGLQALTWQRELVFGVQLVRPLLAMTRQATAEFCRAHQIPVWDDPANRDRRFARSRIRQDLLPYLQTHFNPQVDTTLAQTAELLQADVAYLEASATELLDQVWQPGTIAVNRAILKQAPLALQRRVLRQFLQQTLPTAAYFEHVEKLVGLLTAPQGARTDPFPGGAIALVDGEWLRLES</sequence>
<evidence type="ECO:0000256" key="2">
    <source>
        <dbReference type="ARBA" id="ARBA00022598"/>
    </source>
</evidence>
<dbReference type="SUPFAM" id="SSF52402">
    <property type="entry name" value="Adenine nucleotide alpha hydrolases-like"/>
    <property type="match status" value="1"/>
</dbReference>
<comment type="function">
    <text evidence="7">Ligates lysine onto the cytidine present at position 34 of the AUA codon-specific tRNA(Ile) that contains the anticodon CAU, in an ATP-dependent manner. Cytidine is converted to lysidine, thus changing the amino acid specificity of the tRNA from methionine to isoleucine.</text>
</comment>
<dbReference type="Pfam" id="PF01171">
    <property type="entry name" value="ATP_bind_3"/>
    <property type="match status" value="1"/>
</dbReference>
<dbReference type="GO" id="GO:0005524">
    <property type="term" value="F:ATP binding"/>
    <property type="evidence" value="ECO:0007669"/>
    <property type="project" value="UniProtKB-UniRule"/>
</dbReference>
<feature type="binding site" evidence="7">
    <location>
        <begin position="50"/>
        <end position="55"/>
    </location>
    <ligand>
        <name>ATP</name>
        <dbReference type="ChEBI" id="CHEBI:30616"/>
    </ligand>
</feature>
<keyword evidence="1 7" id="KW-0963">Cytoplasm</keyword>
<dbReference type="GO" id="GO:0005737">
    <property type="term" value="C:cytoplasm"/>
    <property type="evidence" value="ECO:0007669"/>
    <property type="project" value="UniProtKB-SubCell"/>
</dbReference>
<dbReference type="EMBL" id="DSRU01000054">
    <property type="protein sequence ID" value="HFM97080.1"/>
    <property type="molecule type" value="Genomic_DNA"/>
</dbReference>
<evidence type="ECO:0000259" key="8">
    <source>
        <dbReference type="Pfam" id="PF01171"/>
    </source>
</evidence>
<reference evidence="10" key="1">
    <citation type="journal article" date="2020" name="mSystems">
        <title>Genome- and Community-Level Interaction Insights into Carbon Utilization and Element Cycling Functions of Hydrothermarchaeota in Hydrothermal Sediment.</title>
        <authorList>
            <person name="Zhou Z."/>
            <person name="Liu Y."/>
            <person name="Xu W."/>
            <person name="Pan J."/>
            <person name="Luo Z.H."/>
            <person name="Li M."/>
        </authorList>
    </citation>
    <scope>NUCLEOTIDE SEQUENCE [LARGE SCALE GENOMIC DNA]</scope>
    <source>
        <strain evidence="10">SpSt-418</strain>
    </source>
</reference>
<comment type="similarity">
    <text evidence="7">Belongs to the tRNA(Ile)-lysidine synthase family.</text>
</comment>
<comment type="subcellular location">
    <subcellularLocation>
        <location evidence="7">Cytoplasm</location>
    </subcellularLocation>
</comment>
<evidence type="ECO:0000256" key="1">
    <source>
        <dbReference type="ARBA" id="ARBA00022490"/>
    </source>
</evidence>
<name>A0A7C3PG37_9CYAN</name>
<evidence type="ECO:0000256" key="7">
    <source>
        <dbReference type="HAMAP-Rule" id="MF_01161"/>
    </source>
</evidence>
<comment type="caution">
    <text evidence="10">The sequence shown here is derived from an EMBL/GenBank/DDBJ whole genome shotgun (WGS) entry which is preliminary data.</text>
</comment>
<dbReference type="GO" id="GO:0006400">
    <property type="term" value="P:tRNA modification"/>
    <property type="evidence" value="ECO:0007669"/>
    <property type="project" value="UniProtKB-UniRule"/>
</dbReference>
<dbReference type="PANTHER" id="PTHR43033:SF1">
    <property type="entry name" value="TRNA(ILE)-LYSIDINE SYNTHASE-RELATED"/>
    <property type="match status" value="1"/>
</dbReference>
<dbReference type="InterPro" id="IPR014729">
    <property type="entry name" value="Rossmann-like_a/b/a_fold"/>
</dbReference>
<dbReference type="HAMAP" id="MF_01161">
    <property type="entry name" value="tRNA_Ile_lys_synt"/>
    <property type="match status" value="1"/>
</dbReference>
<evidence type="ECO:0000259" key="9">
    <source>
        <dbReference type="Pfam" id="PF09179"/>
    </source>
</evidence>
<dbReference type="AlphaFoldDB" id="A0A7C3PG37"/>
<dbReference type="InterPro" id="IPR015262">
    <property type="entry name" value="tRNA_Ile_lys_synt_subst-bd"/>
</dbReference>
<accession>A0A7C3PG37</accession>
<dbReference type="Gene3D" id="3.40.50.620">
    <property type="entry name" value="HUPs"/>
    <property type="match status" value="1"/>
</dbReference>
<keyword evidence="4 7" id="KW-0547">Nucleotide-binding</keyword>
<evidence type="ECO:0000256" key="3">
    <source>
        <dbReference type="ARBA" id="ARBA00022694"/>
    </source>
</evidence>
<keyword evidence="2 7" id="KW-0436">Ligase</keyword>
<protein>
    <recommendedName>
        <fullName evidence="7">tRNA(Ile)-lysidine synthase</fullName>
        <ecNumber evidence="7">6.3.4.19</ecNumber>
    </recommendedName>
    <alternativeName>
        <fullName evidence="7">tRNA(Ile)-2-lysyl-cytidine synthase</fullName>
    </alternativeName>
    <alternativeName>
        <fullName evidence="7">tRNA(Ile)-lysidine synthetase</fullName>
    </alternativeName>
</protein>
<dbReference type="EC" id="6.3.4.19" evidence="7"/>
<dbReference type="Pfam" id="PF09179">
    <property type="entry name" value="TilS"/>
    <property type="match status" value="1"/>
</dbReference>
<dbReference type="InterPro" id="IPR012094">
    <property type="entry name" value="tRNA_Ile_lys_synt"/>
</dbReference>
<organism evidence="10">
    <name type="scientific">Oscillatoriales cyanobacterium SpSt-418</name>
    <dbReference type="NCBI Taxonomy" id="2282169"/>
    <lineage>
        <taxon>Bacteria</taxon>
        <taxon>Bacillati</taxon>
        <taxon>Cyanobacteriota</taxon>
        <taxon>Cyanophyceae</taxon>
        <taxon>Oscillatoriophycideae</taxon>
        <taxon>Oscillatoriales</taxon>
    </lineage>
</organism>
<feature type="domain" description="tRNA(Ile)-lysidine synthase substrate-binding" evidence="9">
    <location>
        <begin position="274"/>
        <end position="325"/>
    </location>
</feature>
<dbReference type="GO" id="GO:0032267">
    <property type="term" value="F:tRNA(Ile)-lysidine synthase activity"/>
    <property type="evidence" value="ECO:0007669"/>
    <property type="project" value="UniProtKB-EC"/>
</dbReference>
<evidence type="ECO:0000256" key="6">
    <source>
        <dbReference type="ARBA" id="ARBA00048539"/>
    </source>
</evidence>
<comment type="domain">
    <text evidence="7">The N-terminal region contains the highly conserved SGGXDS motif, predicted to be a P-loop motif involved in ATP binding.</text>
</comment>
<evidence type="ECO:0000313" key="10">
    <source>
        <dbReference type="EMBL" id="HFM97080.1"/>
    </source>
</evidence>
<evidence type="ECO:0000256" key="4">
    <source>
        <dbReference type="ARBA" id="ARBA00022741"/>
    </source>
</evidence>
<proteinExistence type="inferred from homology"/>
<dbReference type="PANTHER" id="PTHR43033">
    <property type="entry name" value="TRNA(ILE)-LYSIDINE SYNTHASE-RELATED"/>
    <property type="match status" value="1"/>
</dbReference>
<dbReference type="Gene3D" id="1.20.59.20">
    <property type="match status" value="1"/>
</dbReference>
<dbReference type="InterPro" id="IPR012795">
    <property type="entry name" value="tRNA_Ile_lys_synt_N"/>
</dbReference>
<dbReference type="SUPFAM" id="SSF82829">
    <property type="entry name" value="MesJ substrate recognition domain-like"/>
    <property type="match status" value="1"/>
</dbReference>
<keyword evidence="3 7" id="KW-0819">tRNA processing</keyword>
<dbReference type="CDD" id="cd01992">
    <property type="entry name" value="TilS_N"/>
    <property type="match status" value="1"/>
</dbReference>
<dbReference type="InterPro" id="IPR011063">
    <property type="entry name" value="TilS/TtcA_N"/>
</dbReference>
<feature type="domain" description="tRNA(Ile)-lysidine/2-thiocytidine synthase N-terminal" evidence="8">
    <location>
        <begin position="44"/>
        <end position="220"/>
    </location>
</feature>